<dbReference type="InParanoid" id="A0A1B6PSX5"/>
<accession>A0A1B6PSX5</accession>
<name>A0A1B6PSX5_SORBI</name>
<protein>
    <submittedName>
        <fullName evidence="2">Uncharacterized protein</fullName>
    </submittedName>
</protein>
<evidence type="ECO:0000313" key="3">
    <source>
        <dbReference type="Proteomes" id="UP000000768"/>
    </source>
</evidence>
<organism evidence="2 3">
    <name type="scientific">Sorghum bicolor</name>
    <name type="common">Sorghum</name>
    <name type="synonym">Sorghum vulgare</name>
    <dbReference type="NCBI Taxonomy" id="4558"/>
    <lineage>
        <taxon>Eukaryota</taxon>
        <taxon>Viridiplantae</taxon>
        <taxon>Streptophyta</taxon>
        <taxon>Embryophyta</taxon>
        <taxon>Tracheophyta</taxon>
        <taxon>Spermatophyta</taxon>
        <taxon>Magnoliopsida</taxon>
        <taxon>Liliopsida</taxon>
        <taxon>Poales</taxon>
        <taxon>Poaceae</taxon>
        <taxon>PACMAD clade</taxon>
        <taxon>Panicoideae</taxon>
        <taxon>Andropogonodae</taxon>
        <taxon>Andropogoneae</taxon>
        <taxon>Sorghinae</taxon>
        <taxon>Sorghum</taxon>
    </lineage>
</organism>
<reference evidence="3" key="2">
    <citation type="journal article" date="2018" name="Plant J.">
        <title>The Sorghum bicolor reference genome: improved assembly, gene annotations, a transcriptome atlas, and signatures of genome organization.</title>
        <authorList>
            <person name="McCormick R.F."/>
            <person name="Truong S.K."/>
            <person name="Sreedasyam A."/>
            <person name="Jenkins J."/>
            <person name="Shu S."/>
            <person name="Sims D."/>
            <person name="Kennedy M."/>
            <person name="Amirebrahimi M."/>
            <person name="Weers B.D."/>
            <person name="McKinley B."/>
            <person name="Mattison A."/>
            <person name="Morishige D.T."/>
            <person name="Grimwood J."/>
            <person name="Schmutz J."/>
            <person name="Mullet J.E."/>
        </authorList>
    </citation>
    <scope>NUCLEOTIDE SEQUENCE [LARGE SCALE GENOMIC DNA]</scope>
    <source>
        <strain evidence="3">cv. BTx623</strain>
    </source>
</reference>
<dbReference type="AlphaFoldDB" id="A0A1B6PSX5"/>
<dbReference type="EMBL" id="CM000764">
    <property type="protein sequence ID" value="KXG28773.1"/>
    <property type="molecule type" value="Genomic_DNA"/>
</dbReference>
<evidence type="ECO:0000313" key="2">
    <source>
        <dbReference type="EMBL" id="KXG28773.1"/>
    </source>
</evidence>
<dbReference type="Gramene" id="KXG28773">
    <property type="protein sequence ID" value="KXG28773"/>
    <property type="gene ID" value="SORBI_3005G164100"/>
</dbReference>
<evidence type="ECO:0000256" key="1">
    <source>
        <dbReference type="SAM" id="MobiDB-lite"/>
    </source>
</evidence>
<feature type="region of interest" description="Disordered" evidence="1">
    <location>
        <begin position="18"/>
        <end position="41"/>
    </location>
</feature>
<reference evidence="2 3" key="1">
    <citation type="journal article" date="2009" name="Nature">
        <title>The Sorghum bicolor genome and the diversification of grasses.</title>
        <authorList>
            <person name="Paterson A.H."/>
            <person name="Bowers J.E."/>
            <person name="Bruggmann R."/>
            <person name="Dubchak I."/>
            <person name="Grimwood J."/>
            <person name="Gundlach H."/>
            <person name="Haberer G."/>
            <person name="Hellsten U."/>
            <person name="Mitros T."/>
            <person name="Poliakov A."/>
            <person name="Schmutz J."/>
            <person name="Spannagl M."/>
            <person name="Tang H."/>
            <person name="Wang X."/>
            <person name="Wicker T."/>
            <person name="Bharti A.K."/>
            <person name="Chapman J."/>
            <person name="Feltus F.A."/>
            <person name="Gowik U."/>
            <person name="Grigoriev I.V."/>
            <person name="Lyons E."/>
            <person name="Maher C.A."/>
            <person name="Martis M."/>
            <person name="Narechania A."/>
            <person name="Otillar R.P."/>
            <person name="Penning B.W."/>
            <person name="Salamov A.A."/>
            <person name="Wang Y."/>
            <person name="Zhang L."/>
            <person name="Carpita N.C."/>
            <person name="Freeling M."/>
            <person name="Gingle A.R."/>
            <person name="Hash C.T."/>
            <person name="Keller B."/>
            <person name="Klein P."/>
            <person name="Kresovich S."/>
            <person name="McCann M.C."/>
            <person name="Ming R."/>
            <person name="Peterson D.G."/>
            <person name="Mehboob-ur-Rahman"/>
            <person name="Ware D."/>
            <person name="Westhoff P."/>
            <person name="Mayer K.F."/>
            <person name="Messing J."/>
            <person name="Rokhsar D.S."/>
        </authorList>
    </citation>
    <scope>NUCLEOTIDE SEQUENCE [LARGE SCALE GENOMIC DNA]</scope>
    <source>
        <strain evidence="3">cv. BTx623</strain>
    </source>
</reference>
<feature type="region of interest" description="Disordered" evidence="1">
    <location>
        <begin position="56"/>
        <end position="101"/>
    </location>
</feature>
<keyword evidence="3" id="KW-1185">Reference proteome</keyword>
<gene>
    <name evidence="2" type="ORF">SORBI_3005G164100</name>
</gene>
<dbReference type="Proteomes" id="UP000000768">
    <property type="component" value="Chromosome 5"/>
</dbReference>
<sequence>MLGRVGGESVERYCRLASCDRSSPTPAVPSRTTGERSGDSAGDAFAVVIPLQLYLHGGQGSTPQSPRTRSGYKMSIGETDSLLPLNPPLDSYAQEPHGAVP</sequence>
<proteinExistence type="predicted"/>